<accession>U1NAF3</accession>
<dbReference type="InterPro" id="IPR011010">
    <property type="entry name" value="DNA_brk_join_enz"/>
</dbReference>
<dbReference type="eggNOG" id="arCOG01241">
    <property type="taxonomic scope" value="Archaea"/>
</dbReference>
<evidence type="ECO:0000259" key="3">
    <source>
        <dbReference type="PROSITE" id="PS51900"/>
    </source>
</evidence>
<dbReference type="SUPFAM" id="SSF56349">
    <property type="entry name" value="DNA breaking-rejoining enzymes"/>
    <property type="match status" value="1"/>
</dbReference>
<dbReference type="InterPro" id="IPR044068">
    <property type="entry name" value="CB"/>
</dbReference>
<dbReference type="AlphaFoldDB" id="U1NAF3"/>
<proteinExistence type="predicted"/>
<protein>
    <recommendedName>
        <fullName evidence="3">Core-binding (CB) domain-containing protein</fullName>
    </recommendedName>
</protein>
<dbReference type="Proteomes" id="UP000030710">
    <property type="component" value="Unassembled WGS sequence"/>
</dbReference>
<evidence type="ECO:0000313" key="5">
    <source>
        <dbReference type="Proteomes" id="UP000030710"/>
    </source>
</evidence>
<keyword evidence="1" id="KW-0238">DNA-binding</keyword>
<evidence type="ECO:0000256" key="2">
    <source>
        <dbReference type="SAM" id="MobiDB-lite"/>
    </source>
</evidence>
<reference evidence="4 5" key="1">
    <citation type="journal article" date="2013" name="PLoS ONE">
        <title>Assembly-driven community genomics of a hypersaline microbial ecosystem.</title>
        <authorList>
            <person name="Podell S."/>
            <person name="Ugalde J.A."/>
            <person name="Narasingarao P."/>
            <person name="Banfield J.F."/>
            <person name="Heidelberg K.B."/>
            <person name="Allen E.E."/>
        </authorList>
    </citation>
    <scope>NUCLEOTIDE SEQUENCE [LARGE SCALE GENOMIC DNA]</scope>
    <source>
        <strain evidence="5">J07HQW2</strain>
    </source>
</reference>
<feature type="non-terminal residue" evidence="4">
    <location>
        <position position="186"/>
    </location>
</feature>
<feature type="domain" description="Core-binding (CB)" evidence="3">
    <location>
        <begin position="39"/>
        <end position="130"/>
    </location>
</feature>
<dbReference type="GO" id="GO:0003677">
    <property type="term" value="F:DNA binding"/>
    <property type="evidence" value="ECO:0007669"/>
    <property type="project" value="UniProtKB-UniRule"/>
</dbReference>
<dbReference type="PROSITE" id="PS51900">
    <property type="entry name" value="CB"/>
    <property type="match status" value="1"/>
</dbReference>
<evidence type="ECO:0000256" key="1">
    <source>
        <dbReference type="PROSITE-ProRule" id="PRU01248"/>
    </source>
</evidence>
<organism evidence="4 5">
    <name type="scientific">Haloquadratum walsbyi J07HQW2</name>
    <dbReference type="NCBI Taxonomy" id="1238425"/>
    <lineage>
        <taxon>Archaea</taxon>
        <taxon>Methanobacteriati</taxon>
        <taxon>Methanobacteriota</taxon>
        <taxon>Stenosarchaea group</taxon>
        <taxon>Halobacteria</taxon>
        <taxon>Halobacteriales</taxon>
        <taxon>Haloferacaceae</taxon>
        <taxon>Haloquadratum</taxon>
    </lineage>
</organism>
<sequence>MEGQSMNRTYDNDNKHHGVPLVTEKSREYLNPRQEIDYREFRRSLAEWLDYQGKNPSKADGYSDSVVKTTMNRLDLFFRFIWEQQQRYTTSIRTDEADDWMKALAKRDDISESSACHYQKAAHKYFKYLRNEKDREITWEPAIEFSDPSTNYQVREYLTREERTQLREAVMEYETIPHYNSLSPEE</sequence>
<dbReference type="HOGENOM" id="CLU_1457323_0_0_2"/>
<feature type="region of interest" description="Disordered" evidence="2">
    <location>
        <begin position="1"/>
        <end position="26"/>
    </location>
</feature>
<name>U1NAF3_9EURY</name>
<gene>
    <name evidence="4" type="ORF">J07HQW2_00010</name>
</gene>
<evidence type="ECO:0000313" key="4">
    <source>
        <dbReference type="EMBL" id="ERG93578.1"/>
    </source>
</evidence>
<dbReference type="EMBL" id="KE356561">
    <property type="protein sequence ID" value="ERG93578.1"/>
    <property type="molecule type" value="Genomic_DNA"/>
</dbReference>